<proteinExistence type="predicted"/>
<evidence type="ECO:0000256" key="1">
    <source>
        <dbReference type="SAM" id="SignalP"/>
    </source>
</evidence>
<accession>A0ABV9EVF5</accession>
<organism evidence="2 3">
    <name type="scientific">Sphaerisporangium corydalis</name>
    <dbReference type="NCBI Taxonomy" id="1441875"/>
    <lineage>
        <taxon>Bacteria</taxon>
        <taxon>Bacillati</taxon>
        <taxon>Actinomycetota</taxon>
        <taxon>Actinomycetes</taxon>
        <taxon>Streptosporangiales</taxon>
        <taxon>Streptosporangiaceae</taxon>
        <taxon>Sphaerisporangium</taxon>
    </lineage>
</organism>
<dbReference type="RefSeq" id="WP_262850217.1">
    <property type="nucleotide sequence ID" value="NZ_JANZYP010000099.1"/>
</dbReference>
<keyword evidence="3" id="KW-1185">Reference proteome</keyword>
<feature type="chain" id="PRO_5045220202" description="SH3 domain-containing protein" evidence="1">
    <location>
        <begin position="32"/>
        <end position="213"/>
    </location>
</feature>
<keyword evidence="1" id="KW-0732">Signal</keyword>
<evidence type="ECO:0000313" key="3">
    <source>
        <dbReference type="Proteomes" id="UP001595891"/>
    </source>
</evidence>
<dbReference type="Proteomes" id="UP001595891">
    <property type="component" value="Unassembled WGS sequence"/>
</dbReference>
<evidence type="ECO:0000313" key="2">
    <source>
        <dbReference type="EMBL" id="MFC4592445.1"/>
    </source>
</evidence>
<protein>
    <recommendedName>
        <fullName evidence="4">SH3 domain-containing protein</fullName>
    </recommendedName>
</protein>
<reference evidence="3" key="1">
    <citation type="journal article" date="2019" name="Int. J. Syst. Evol. Microbiol.">
        <title>The Global Catalogue of Microorganisms (GCM) 10K type strain sequencing project: providing services to taxonomists for standard genome sequencing and annotation.</title>
        <authorList>
            <consortium name="The Broad Institute Genomics Platform"/>
            <consortium name="The Broad Institute Genome Sequencing Center for Infectious Disease"/>
            <person name="Wu L."/>
            <person name="Ma J."/>
        </authorList>
    </citation>
    <scope>NUCLEOTIDE SEQUENCE [LARGE SCALE GENOMIC DNA]</scope>
    <source>
        <strain evidence="3">CCUG 49560</strain>
    </source>
</reference>
<sequence>MRQEIAMRFPRKSALILGIALAAQFGTPAMATTTMETHYTHRTSLQKDCAIHENYPKPGAPVRAWNKSNGQNVGVRYTYNEYAMVLDYSKQDRPNWGFIAKSCLRDPSAYSQGDHGTPLPDLQAIGGDGRVKTVPVSATHAGGPTGTPIHLGSVGSYRSEPASFVIGNLRAGDVLYITTATCGHHGPEEWILGYAPAADRWGYVEAMHLPACR</sequence>
<dbReference type="EMBL" id="JBHSFN010000051">
    <property type="protein sequence ID" value="MFC4592445.1"/>
    <property type="molecule type" value="Genomic_DNA"/>
</dbReference>
<name>A0ABV9EVF5_9ACTN</name>
<comment type="caution">
    <text evidence="2">The sequence shown here is derived from an EMBL/GenBank/DDBJ whole genome shotgun (WGS) entry which is preliminary data.</text>
</comment>
<feature type="signal peptide" evidence="1">
    <location>
        <begin position="1"/>
        <end position="31"/>
    </location>
</feature>
<gene>
    <name evidence="2" type="ORF">ACFO8L_40605</name>
</gene>
<evidence type="ECO:0008006" key="4">
    <source>
        <dbReference type="Google" id="ProtNLM"/>
    </source>
</evidence>